<protein>
    <submittedName>
        <fullName evidence="1">Uncharacterized protein</fullName>
    </submittedName>
</protein>
<keyword evidence="2" id="KW-1185">Reference proteome</keyword>
<proteinExistence type="predicted"/>
<accession>A0ABR7NIP6</accession>
<organism evidence="1 2">
    <name type="scientific">Yanshouia hominis</name>
    <dbReference type="NCBI Taxonomy" id="2763673"/>
    <lineage>
        <taxon>Bacteria</taxon>
        <taxon>Bacillati</taxon>
        <taxon>Bacillota</taxon>
        <taxon>Clostridia</taxon>
        <taxon>Eubacteriales</taxon>
        <taxon>Oscillospiraceae</taxon>
        <taxon>Yanshouia</taxon>
    </lineage>
</organism>
<sequence length="70" mass="8056">MNGEEYLLTMHNSQNYSLTNNDNSEVLRIMHKGIVGGWTVEDHCGFAPEILCGIFAFCRYIEQENEFLIV</sequence>
<evidence type="ECO:0000313" key="1">
    <source>
        <dbReference type="EMBL" id="MBC8576279.1"/>
    </source>
</evidence>
<name>A0ABR7NIP6_9FIRM</name>
<reference evidence="1 2" key="1">
    <citation type="submission" date="2020-08" db="EMBL/GenBank/DDBJ databases">
        <title>Genome public.</title>
        <authorList>
            <person name="Liu C."/>
            <person name="Sun Q."/>
        </authorList>
    </citation>
    <scope>NUCLEOTIDE SEQUENCE [LARGE SCALE GENOMIC DNA]</scope>
    <source>
        <strain evidence="1 2">BX1</strain>
    </source>
</reference>
<gene>
    <name evidence="1" type="ORF">H8717_07655</name>
</gene>
<dbReference type="Proteomes" id="UP000658131">
    <property type="component" value="Unassembled WGS sequence"/>
</dbReference>
<evidence type="ECO:0000313" key="2">
    <source>
        <dbReference type="Proteomes" id="UP000658131"/>
    </source>
</evidence>
<dbReference type="EMBL" id="JACRTB010000010">
    <property type="protein sequence ID" value="MBC8576279.1"/>
    <property type="molecule type" value="Genomic_DNA"/>
</dbReference>
<comment type="caution">
    <text evidence="1">The sequence shown here is derived from an EMBL/GenBank/DDBJ whole genome shotgun (WGS) entry which is preliminary data.</text>
</comment>